<sequence>METVVDVCGVGLDSEPAKLEYDAAKGGNKRRPFSPVLRHEDTVLPIHKRRTVSGGVRGLRRNLSILDWAIRRHLDYTTQFHLQSQSGNDAFDELFEQWFHGVSQPESFDVRGRFGFDEYLRTLEACAVIDGDCGSMKLASGHVQAIESDLIKNPADGVYRGRWINGVRVSNSGRHLAYAIHNRGAGGNGYEFNRIVTNSRLFLHGYYSRFDQIRGISPLVSAVNDFQDIYEGKELAFAKMKVNQLFALAFYRDADESAGDLSSQGDDEEPSGYDVNFGAGPALLDMEPGDRAEFLESDSPGVNTQEFLQLVIQIALKALDIPFSFFNESFTNFFGSKSAWLHYERSCVNKRARNLRWAYDWMLWRFRLALIRGEITAPASIIREAYQGRKLWFEFVPVGMPWWDPSKEIKADIMAIQAGLNSPQRVCRQHGIDFYEIQKQRKKAFEYSEKLGVPIVLEGNSPDVTSDDPEGRE</sequence>
<name>A0A517QH17_9PLAN</name>
<dbReference type="Pfam" id="PF05136">
    <property type="entry name" value="Phage_portal_2"/>
    <property type="match status" value="1"/>
</dbReference>
<proteinExistence type="predicted"/>
<dbReference type="Proteomes" id="UP000315724">
    <property type="component" value="Chromosome"/>
</dbReference>
<dbReference type="OrthoDB" id="208107at2"/>
<gene>
    <name evidence="1" type="ORF">Mal48_01580</name>
    <name evidence="2" type="ORF">Mal48_02030</name>
</gene>
<dbReference type="KEGG" id="tpol:Mal48_02030"/>
<dbReference type="EMBL" id="CP036267">
    <property type="protein sequence ID" value="QDT30929.1"/>
    <property type="molecule type" value="Genomic_DNA"/>
</dbReference>
<accession>A0A517QH17</accession>
<keyword evidence="3" id="KW-1185">Reference proteome</keyword>
<dbReference type="AlphaFoldDB" id="A0A517QH17"/>
<evidence type="ECO:0000313" key="2">
    <source>
        <dbReference type="EMBL" id="QDT30974.1"/>
    </source>
</evidence>
<dbReference type="GO" id="GO:0005198">
    <property type="term" value="F:structural molecule activity"/>
    <property type="evidence" value="ECO:0007669"/>
    <property type="project" value="InterPro"/>
</dbReference>
<dbReference type="EMBL" id="CP036267">
    <property type="protein sequence ID" value="QDT30974.1"/>
    <property type="molecule type" value="Genomic_DNA"/>
</dbReference>
<evidence type="ECO:0000313" key="1">
    <source>
        <dbReference type="EMBL" id="QDT30929.1"/>
    </source>
</evidence>
<dbReference type="KEGG" id="tpol:Mal48_01580"/>
<organism evidence="1 3">
    <name type="scientific">Thalassoglobus polymorphus</name>
    <dbReference type="NCBI Taxonomy" id="2527994"/>
    <lineage>
        <taxon>Bacteria</taxon>
        <taxon>Pseudomonadati</taxon>
        <taxon>Planctomycetota</taxon>
        <taxon>Planctomycetia</taxon>
        <taxon>Planctomycetales</taxon>
        <taxon>Planctomycetaceae</taxon>
        <taxon>Thalassoglobus</taxon>
    </lineage>
</organism>
<dbReference type="GO" id="GO:0019068">
    <property type="term" value="P:virion assembly"/>
    <property type="evidence" value="ECO:0007669"/>
    <property type="project" value="InterPro"/>
</dbReference>
<dbReference type="InterPro" id="IPR006429">
    <property type="entry name" value="Phage_lambda_portal"/>
</dbReference>
<evidence type="ECO:0000313" key="3">
    <source>
        <dbReference type="Proteomes" id="UP000315724"/>
    </source>
</evidence>
<reference evidence="1 3" key="1">
    <citation type="submission" date="2019-02" db="EMBL/GenBank/DDBJ databases">
        <title>Deep-cultivation of Planctomycetes and their phenomic and genomic characterization uncovers novel biology.</title>
        <authorList>
            <person name="Wiegand S."/>
            <person name="Jogler M."/>
            <person name="Boedeker C."/>
            <person name="Pinto D."/>
            <person name="Vollmers J."/>
            <person name="Rivas-Marin E."/>
            <person name="Kohn T."/>
            <person name="Peeters S.H."/>
            <person name="Heuer A."/>
            <person name="Rast P."/>
            <person name="Oberbeckmann S."/>
            <person name="Bunk B."/>
            <person name="Jeske O."/>
            <person name="Meyerdierks A."/>
            <person name="Storesund J.E."/>
            <person name="Kallscheuer N."/>
            <person name="Luecker S."/>
            <person name="Lage O.M."/>
            <person name="Pohl T."/>
            <person name="Merkel B.J."/>
            <person name="Hornburger P."/>
            <person name="Mueller R.-W."/>
            <person name="Bruemmer F."/>
            <person name="Labrenz M."/>
            <person name="Spormann A.M."/>
            <person name="Op den Camp H."/>
            <person name="Overmann J."/>
            <person name="Amann R."/>
            <person name="Jetten M.S.M."/>
            <person name="Mascher T."/>
            <person name="Medema M.H."/>
            <person name="Devos D.P."/>
            <person name="Kaster A.-K."/>
            <person name="Ovreas L."/>
            <person name="Rohde M."/>
            <person name="Galperin M.Y."/>
            <person name="Jogler C."/>
        </authorList>
    </citation>
    <scope>NUCLEOTIDE SEQUENCE [LARGE SCALE GENOMIC DNA]</scope>
    <source>
        <strain evidence="1 3">Mal48</strain>
    </source>
</reference>
<protein>
    <submittedName>
        <fullName evidence="1">Phage portal protein, lambda family</fullName>
    </submittedName>
</protein>
<dbReference type="RefSeq" id="WP_145195209.1">
    <property type="nucleotide sequence ID" value="NZ_CP036267.1"/>
</dbReference>